<comment type="similarity">
    <text evidence="1">Belongs to the bacterial solute-binding protein 3 family.</text>
</comment>
<dbReference type="PROSITE" id="PS51257">
    <property type="entry name" value="PROKAR_LIPOPROTEIN"/>
    <property type="match status" value="1"/>
</dbReference>
<organism evidence="6 7">
    <name type="scientific">Ornithinimicrobium humiphilum</name>
    <dbReference type="NCBI Taxonomy" id="125288"/>
    <lineage>
        <taxon>Bacteria</taxon>
        <taxon>Bacillati</taxon>
        <taxon>Actinomycetota</taxon>
        <taxon>Actinomycetes</taxon>
        <taxon>Micrococcales</taxon>
        <taxon>Ornithinimicrobiaceae</taxon>
        <taxon>Ornithinimicrobium</taxon>
    </lineage>
</organism>
<evidence type="ECO:0000256" key="4">
    <source>
        <dbReference type="SAM" id="SignalP"/>
    </source>
</evidence>
<evidence type="ECO:0000256" key="2">
    <source>
        <dbReference type="ARBA" id="ARBA00022448"/>
    </source>
</evidence>
<dbReference type="Pfam" id="PF00497">
    <property type="entry name" value="SBP_bac_3"/>
    <property type="match status" value="1"/>
</dbReference>
<dbReference type="OrthoDB" id="9807888at2"/>
<keyword evidence="7" id="KW-1185">Reference proteome</keyword>
<dbReference type="InterPro" id="IPR001638">
    <property type="entry name" value="Solute-binding_3/MltF_N"/>
</dbReference>
<dbReference type="Proteomes" id="UP000315133">
    <property type="component" value="Unassembled WGS sequence"/>
</dbReference>
<evidence type="ECO:0000313" key="7">
    <source>
        <dbReference type="Proteomes" id="UP000315133"/>
    </source>
</evidence>
<accession>A0A543KPV7</accession>
<feature type="domain" description="Solute-binding protein family 3/N-terminal" evidence="5">
    <location>
        <begin position="39"/>
        <end position="262"/>
    </location>
</feature>
<keyword evidence="2" id="KW-0813">Transport</keyword>
<dbReference type="SMART" id="SM00062">
    <property type="entry name" value="PBPb"/>
    <property type="match status" value="1"/>
</dbReference>
<dbReference type="PANTHER" id="PTHR30085:SF6">
    <property type="entry name" value="ABC TRANSPORTER GLUTAMINE-BINDING PROTEIN GLNH"/>
    <property type="match status" value="1"/>
</dbReference>
<dbReference type="SUPFAM" id="SSF53850">
    <property type="entry name" value="Periplasmic binding protein-like II"/>
    <property type="match status" value="1"/>
</dbReference>
<dbReference type="AlphaFoldDB" id="A0A543KPV7"/>
<protein>
    <submittedName>
        <fullName evidence="6">Amino acid ABC transporter substrate-binding protein (PAAT family)</fullName>
    </submittedName>
</protein>
<feature type="signal peptide" evidence="4">
    <location>
        <begin position="1"/>
        <end position="23"/>
    </location>
</feature>
<evidence type="ECO:0000259" key="5">
    <source>
        <dbReference type="SMART" id="SM00062"/>
    </source>
</evidence>
<dbReference type="GO" id="GO:0006865">
    <property type="term" value="P:amino acid transport"/>
    <property type="evidence" value="ECO:0007669"/>
    <property type="project" value="TreeGrafter"/>
</dbReference>
<evidence type="ECO:0000313" key="6">
    <source>
        <dbReference type="EMBL" id="TQM97113.1"/>
    </source>
</evidence>
<dbReference type="Gene3D" id="3.40.190.10">
    <property type="entry name" value="Periplasmic binding protein-like II"/>
    <property type="match status" value="2"/>
</dbReference>
<dbReference type="PANTHER" id="PTHR30085">
    <property type="entry name" value="AMINO ACID ABC TRANSPORTER PERMEASE"/>
    <property type="match status" value="1"/>
</dbReference>
<name>A0A543KPV7_9MICO</name>
<dbReference type="InterPro" id="IPR051455">
    <property type="entry name" value="Bact_solute-bind_prot3"/>
</dbReference>
<reference evidence="6 7" key="1">
    <citation type="submission" date="2019-06" db="EMBL/GenBank/DDBJ databases">
        <title>Sequencing the genomes of 1000 actinobacteria strains.</title>
        <authorList>
            <person name="Klenk H.-P."/>
        </authorList>
    </citation>
    <scope>NUCLEOTIDE SEQUENCE [LARGE SCALE GENOMIC DNA]</scope>
    <source>
        <strain evidence="6 7">DSM 12362</strain>
    </source>
</reference>
<dbReference type="GO" id="GO:0005576">
    <property type="term" value="C:extracellular region"/>
    <property type="evidence" value="ECO:0007669"/>
    <property type="project" value="TreeGrafter"/>
</dbReference>
<comment type="caution">
    <text evidence="6">The sequence shown here is derived from an EMBL/GenBank/DDBJ whole genome shotgun (WGS) entry which is preliminary data.</text>
</comment>
<sequence>MRSTSFRIAALAAAAALTLSACGSDSGDGEGAASGDGEGLTIGIKFDQPGLGLKDGDTFKGMDVDVAKAVAEKLGVSEDKITFVESPSPQREQLLKTGQVDMIFATYSITDKRKEEVSFGGPYFIAGQSLLVGADSDITGLDESLDGKLLCSVTGSTSAEKIKEEIPGVELQEYSTYSECAEQVANGSLDALTTDDTILAGYASQEAYAGKLKLVGGTFSEEKYGVGLPKGSEQCEEINEIIAGLWEDGTMEQIIADNLGAAGYEMNTELNPPEAGGNC</sequence>
<proteinExistence type="inferred from homology"/>
<dbReference type="RefSeq" id="WP_141818631.1">
    <property type="nucleotide sequence ID" value="NZ_BAAAIL010000002.1"/>
</dbReference>
<dbReference type="CDD" id="cd13690">
    <property type="entry name" value="PBP2_GluB"/>
    <property type="match status" value="1"/>
</dbReference>
<dbReference type="EMBL" id="VFPU01000001">
    <property type="protein sequence ID" value="TQM97113.1"/>
    <property type="molecule type" value="Genomic_DNA"/>
</dbReference>
<dbReference type="GO" id="GO:0030288">
    <property type="term" value="C:outer membrane-bounded periplasmic space"/>
    <property type="evidence" value="ECO:0007669"/>
    <property type="project" value="TreeGrafter"/>
</dbReference>
<evidence type="ECO:0000256" key="3">
    <source>
        <dbReference type="ARBA" id="ARBA00022729"/>
    </source>
</evidence>
<evidence type="ECO:0000256" key="1">
    <source>
        <dbReference type="ARBA" id="ARBA00010333"/>
    </source>
</evidence>
<gene>
    <name evidence="6" type="ORF">FB476_2015</name>
</gene>
<keyword evidence="3 4" id="KW-0732">Signal</keyword>
<feature type="chain" id="PRO_5038479360" evidence="4">
    <location>
        <begin position="24"/>
        <end position="279"/>
    </location>
</feature>